<proteinExistence type="predicted"/>
<dbReference type="InterPro" id="IPR012938">
    <property type="entry name" value="Glc/Sorbosone_DH"/>
</dbReference>
<evidence type="ECO:0000259" key="1">
    <source>
        <dbReference type="Pfam" id="PF07995"/>
    </source>
</evidence>
<dbReference type="InterPro" id="IPR011042">
    <property type="entry name" value="6-blade_b-propeller_TolB-like"/>
</dbReference>
<organism evidence="2">
    <name type="scientific">marine metagenome</name>
    <dbReference type="NCBI Taxonomy" id="408172"/>
    <lineage>
        <taxon>unclassified sequences</taxon>
        <taxon>metagenomes</taxon>
        <taxon>ecological metagenomes</taxon>
    </lineage>
</organism>
<dbReference type="EMBL" id="UINC01059917">
    <property type="protein sequence ID" value="SVB83856.1"/>
    <property type="molecule type" value="Genomic_DNA"/>
</dbReference>
<reference evidence="2" key="1">
    <citation type="submission" date="2018-05" db="EMBL/GenBank/DDBJ databases">
        <authorList>
            <person name="Lanie J.A."/>
            <person name="Ng W.-L."/>
            <person name="Kazmierczak K.M."/>
            <person name="Andrzejewski T.M."/>
            <person name="Davidsen T.M."/>
            <person name="Wayne K.J."/>
            <person name="Tettelin H."/>
            <person name="Glass J.I."/>
            <person name="Rusch D."/>
            <person name="Podicherti R."/>
            <person name="Tsui H.-C.T."/>
            <person name="Winkler M.E."/>
        </authorList>
    </citation>
    <scope>NUCLEOTIDE SEQUENCE</scope>
</reference>
<evidence type="ECO:0000313" key="2">
    <source>
        <dbReference type="EMBL" id="SVB83856.1"/>
    </source>
</evidence>
<protein>
    <recommendedName>
        <fullName evidence="1">Glucose/Sorbosone dehydrogenase domain-containing protein</fullName>
    </recommendedName>
</protein>
<dbReference type="PANTHER" id="PTHR19328">
    <property type="entry name" value="HEDGEHOG-INTERACTING PROTEIN"/>
    <property type="match status" value="1"/>
</dbReference>
<dbReference type="Gene3D" id="2.120.10.30">
    <property type="entry name" value="TolB, C-terminal domain"/>
    <property type="match status" value="1"/>
</dbReference>
<name>A0A382H971_9ZZZZ</name>
<dbReference type="AlphaFoldDB" id="A0A382H971"/>
<feature type="domain" description="Glucose/Sorbosone dehydrogenase" evidence="1">
    <location>
        <begin position="54"/>
        <end position="184"/>
    </location>
</feature>
<gene>
    <name evidence="2" type="ORF">METZ01_LOCUS236710</name>
</gene>
<dbReference type="Pfam" id="PF07995">
    <property type="entry name" value="GSDH"/>
    <property type="match status" value="1"/>
</dbReference>
<feature type="non-terminal residue" evidence="2">
    <location>
        <position position="184"/>
    </location>
</feature>
<accession>A0A382H971</accession>
<sequence length="184" mass="20509">VSLLVVIASCNDNFVKKSNQKFSEKEVPKEESAESHFNELQFIEAFPGLPEFSRPLALFEIPNNSGWMLLVLQGGELVTFPKKGPWTEVHIAHNQVDRTRPKEGSAWNEEGLLSLAFAPDFQKTGTIYLYYSPADNPSRTVFARLKTTGQGANFLVDKTSEEILLTIPQPYPNHNGGTLLFGPD</sequence>
<feature type="non-terminal residue" evidence="2">
    <location>
        <position position="1"/>
    </location>
</feature>
<dbReference type="PANTHER" id="PTHR19328:SF13">
    <property type="entry name" value="HIPL1 PROTEIN"/>
    <property type="match status" value="1"/>
</dbReference>